<dbReference type="InterPro" id="IPR040015">
    <property type="entry name" value="UBL3-like"/>
</dbReference>
<dbReference type="InterPro" id="IPR039540">
    <property type="entry name" value="UBL3-like_ubiquitin_dom"/>
</dbReference>
<gene>
    <name evidence="3" type="primary">A02p049860.1_BraROA</name>
    <name evidence="3" type="ORF">IGI04_008081</name>
</gene>
<organism evidence="3 4">
    <name type="scientific">Brassica rapa subsp. trilocularis</name>
    <dbReference type="NCBI Taxonomy" id="1813537"/>
    <lineage>
        <taxon>Eukaryota</taxon>
        <taxon>Viridiplantae</taxon>
        <taxon>Streptophyta</taxon>
        <taxon>Embryophyta</taxon>
        <taxon>Tracheophyta</taxon>
        <taxon>Spermatophyta</taxon>
        <taxon>Magnoliopsida</taxon>
        <taxon>eudicotyledons</taxon>
        <taxon>Gunneridae</taxon>
        <taxon>Pentapetalae</taxon>
        <taxon>rosids</taxon>
        <taxon>malvids</taxon>
        <taxon>Brassicales</taxon>
        <taxon>Brassicaceae</taxon>
        <taxon>Brassiceae</taxon>
        <taxon>Brassica</taxon>
    </lineage>
</organism>
<feature type="chain" id="PRO_5046537910" description="UBL3-like ubiquitin domain-containing protein" evidence="1">
    <location>
        <begin position="17"/>
        <end position="129"/>
    </location>
</feature>
<evidence type="ECO:0000313" key="4">
    <source>
        <dbReference type="Proteomes" id="UP000823674"/>
    </source>
</evidence>
<dbReference type="EMBL" id="JADBGQ010000002">
    <property type="protein sequence ID" value="KAG5411762.1"/>
    <property type="molecule type" value="Genomic_DNA"/>
</dbReference>
<reference evidence="3 4" key="1">
    <citation type="submission" date="2021-03" db="EMBL/GenBank/DDBJ databases">
        <authorList>
            <person name="King G.J."/>
            <person name="Bancroft I."/>
            <person name="Baten A."/>
            <person name="Bloomfield J."/>
            <person name="Borpatragohain P."/>
            <person name="He Z."/>
            <person name="Irish N."/>
            <person name="Irwin J."/>
            <person name="Liu K."/>
            <person name="Mauleon R.P."/>
            <person name="Moore J."/>
            <person name="Morris R."/>
            <person name="Ostergaard L."/>
            <person name="Wang B."/>
            <person name="Wells R."/>
        </authorList>
    </citation>
    <scope>NUCLEOTIDE SEQUENCE [LARGE SCALE GENOMIC DNA]</scope>
    <source>
        <strain evidence="3">R-o-18</strain>
        <tissue evidence="3">Leaf</tissue>
    </source>
</reference>
<feature type="domain" description="UBL3-like ubiquitin" evidence="2">
    <location>
        <begin position="18"/>
        <end position="98"/>
    </location>
</feature>
<dbReference type="Gene3D" id="3.10.20.90">
    <property type="entry name" value="Phosphatidylinositol 3-kinase Catalytic Subunit, Chain A, domain 1"/>
    <property type="match status" value="1"/>
</dbReference>
<keyword evidence="4" id="KW-1185">Reference proteome</keyword>
<keyword evidence="1" id="KW-0732">Signal</keyword>
<comment type="caution">
    <text evidence="3">The sequence shown here is derived from an EMBL/GenBank/DDBJ whole genome shotgun (WGS) entry which is preliminary data.</text>
</comment>
<accession>A0ABQ7NLK2</accession>
<dbReference type="SUPFAM" id="SSF54236">
    <property type="entry name" value="Ubiquitin-like"/>
    <property type="match status" value="1"/>
</dbReference>
<sequence length="129" mass="14373">MFHFGVGFLLLTSSESFVGPFHYSPTATVGMLKEIIVSEWPKDKNIVPKAASDIKFINDGKMLENGKIVAQCKAPFDDLPKSVIKMHVVVQPCPTKPRPGLILLLSHLTERKIKEEEASQRSFCSCIIM</sequence>
<evidence type="ECO:0000313" key="3">
    <source>
        <dbReference type="EMBL" id="KAG5411762.1"/>
    </source>
</evidence>
<dbReference type="Proteomes" id="UP000823674">
    <property type="component" value="Chromosome A02"/>
</dbReference>
<protein>
    <recommendedName>
        <fullName evidence="2">UBL3-like ubiquitin domain-containing protein</fullName>
    </recommendedName>
</protein>
<evidence type="ECO:0000259" key="2">
    <source>
        <dbReference type="Pfam" id="PF13881"/>
    </source>
</evidence>
<name>A0ABQ7NLK2_BRACM</name>
<dbReference type="InterPro" id="IPR029071">
    <property type="entry name" value="Ubiquitin-like_domsf"/>
</dbReference>
<dbReference type="PANTHER" id="PTHR13169:SF16">
    <property type="entry name" value="GENOME ASSEMBLY, CHROMOSOME: A02"/>
    <property type="match status" value="1"/>
</dbReference>
<proteinExistence type="predicted"/>
<feature type="signal peptide" evidence="1">
    <location>
        <begin position="1"/>
        <end position="16"/>
    </location>
</feature>
<evidence type="ECO:0000256" key="1">
    <source>
        <dbReference type="SAM" id="SignalP"/>
    </source>
</evidence>
<dbReference type="PANTHER" id="PTHR13169">
    <property type="entry name" value="UBIQUITIN-LIKE PROTEIN 3 HCG-1 PROTEIN"/>
    <property type="match status" value="1"/>
</dbReference>
<dbReference type="Pfam" id="PF13881">
    <property type="entry name" value="Rad60-SLD_2"/>
    <property type="match status" value="1"/>
</dbReference>